<comment type="caution">
    <text evidence="7">The sequence shown here is derived from an EMBL/GenBank/DDBJ whole genome shotgun (WGS) entry which is preliminary data.</text>
</comment>
<proteinExistence type="predicted"/>
<dbReference type="InterPro" id="IPR012677">
    <property type="entry name" value="Nucleotide-bd_a/b_plait_sf"/>
</dbReference>
<dbReference type="EMBL" id="JAUHHV010000008">
    <property type="protein sequence ID" value="KAK1414500.1"/>
    <property type="molecule type" value="Genomic_DNA"/>
</dbReference>
<reference evidence="7" key="1">
    <citation type="journal article" date="2023" name="bioRxiv">
        <title>Improved chromosome-level genome assembly for marigold (Tagetes erecta).</title>
        <authorList>
            <person name="Jiang F."/>
            <person name="Yuan L."/>
            <person name="Wang S."/>
            <person name="Wang H."/>
            <person name="Xu D."/>
            <person name="Wang A."/>
            <person name="Fan W."/>
        </authorList>
    </citation>
    <scope>NUCLEOTIDE SEQUENCE</scope>
    <source>
        <strain evidence="7">WSJ</strain>
        <tissue evidence="7">Leaf</tissue>
    </source>
</reference>
<dbReference type="CDD" id="cd00590">
    <property type="entry name" value="RRM_SF"/>
    <property type="match status" value="1"/>
</dbReference>
<gene>
    <name evidence="7" type="ORF">QVD17_30246</name>
</gene>
<dbReference type="AlphaFoldDB" id="A0AAD8K167"/>
<keyword evidence="2" id="KW-0747">Spliceosome</keyword>
<evidence type="ECO:0000259" key="6">
    <source>
        <dbReference type="PROSITE" id="PS50102"/>
    </source>
</evidence>
<dbReference type="PANTHER" id="PTHR23147">
    <property type="entry name" value="SERINE/ARGININE RICH SPLICING FACTOR"/>
    <property type="match status" value="1"/>
</dbReference>
<dbReference type="InterPro" id="IPR050907">
    <property type="entry name" value="SRSF"/>
</dbReference>
<name>A0AAD8K167_TARER</name>
<dbReference type="GO" id="GO:0008380">
    <property type="term" value="P:RNA splicing"/>
    <property type="evidence" value="ECO:0007669"/>
    <property type="project" value="UniProtKB-KW"/>
</dbReference>
<feature type="compositionally biased region" description="Polar residues" evidence="5">
    <location>
        <begin position="414"/>
        <end position="424"/>
    </location>
</feature>
<keyword evidence="3" id="KW-0508">mRNA splicing</keyword>
<protein>
    <recommendedName>
        <fullName evidence="6">RRM domain-containing protein</fullName>
    </recommendedName>
</protein>
<dbReference type="SMART" id="SM00360">
    <property type="entry name" value="RRM"/>
    <property type="match status" value="1"/>
</dbReference>
<dbReference type="Pfam" id="PF00076">
    <property type="entry name" value="RRM_1"/>
    <property type="match status" value="1"/>
</dbReference>
<feature type="region of interest" description="Disordered" evidence="5">
    <location>
        <begin position="388"/>
        <end position="474"/>
    </location>
</feature>
<keyword evidence="8" id="KW-1185">Reference proteome</keyword>
<dbReference type="GO" id="GO:0003723">
    <property type="term" value="F:RNA binding"/>
    <property type="evidence" value="ECO:0007669"/>
    <property type="project" value="UniProtKB-UniRule"/>
</dbReference>
<organism evidence="7 8">
    <name type="scientific">Tagetes erecta</name>
    <name type="common">African marigold</name>
    <dbReference type="NCBI Taxonomy" id="13708"/>
    <lineage>
        <taxon>Eukaryota</taxon>
        <taxon>Viridiplantae</taxon>
        <taxon>Streptophyta</taxon>
        <taxon>Embryophyta</taxon>
        <taxon>Tracheophyta</taxon>
        <taxon>Spermatophyta</taxon>
        <taxon>Magnoliopsida</taxon>
        <taxon>eudicotyledons</taxon>
        <taxon>Gunneridae</taxon>
        <taxon>Pentapetalae</taxon>
        <taxon>asterids</taxon>
        <taxon>campanulids</taxon>
        <taxon>Asterales</taxon>
        <taxon>Asteraceae</taxon>
        <taxon>Asteroideae</taxon>
        <taxon>Heliantheae alliance</taxon>
        <taxon>Tageteae</taxon>
        <taxon>Tagetes</taxon>
    </lineage>
</organism>
<evidence type="ECO:0000313" key="8">
    <source>
        <dbReference type="Proteomes" id="UP001229421"/>
    </source>
</evidence>
<evidence type="ECO:0000256" key="3">
    <source>
        <dbReference type="ARBA" id="ARBA00023187"/>
    </source>
</evidence>
<dbReference type="GO" id="GO:0005681">
    <property type="term" value="C:spliceosomal complex"/>
    <property type="evidence" value="ECO:0007669"/>
    <property type="project" value="UniProtKB-KW"/>
</dbReference>
<sequence length="516" mass="57244">MEGGWQYPRRRRSKPADKITTTFFITRFPQVYNSQQLWGIFQEFGKVTDVFIPKKKTKGGYVFAFVRFVGVPDVTVLEGKLNTIVLEDRRISANVAHYGQNLRWDRSVGSSNGRRHRVPAIPSKNHLAGIPVSTNVSFKNVLLGDSNKGFRIVEVEAFSTRASKEWGPNALVGDAVNLEALENLRRNFDAIGLLEVDFVYRGGLGVLIVFPENVSAAGFAKDQKELWKGWFSCLQLWTGQQINFQRLAWLIIRGIPIHCWDNFVIDRIRNMFGRHSSSYPIWVTEEKVDWCPNLAPISFDSYNRDDEDAEGSVGFEISDFEIEDEEGDMPVNGCGSPEVDTTVEGVGVSRGEEQAGDINDDDFTTLEGGIINVSQSCNLILGKGDIAAGPRMSPQSPTQGYEDLANRPELGVSEPSTNTRNSNCDPVHEISRPYQINDVRSKPGKGNAKVDPHSGRHKTHRKEYSNASDDANSCDSVEEEVLGTITTGGVVGFKVADQARKVRSLVLGEGVKVVNQ</sequence>
<dbReference type="InterPro" id="IPR035979">
    <property type="entry name" value="RBD_domain_sf"/>
</dbReference>
<feature type="domain" description="RRM" evidence="6">
    <location>
        <begin position="21"/>
        <end position="98"/>
    </location>
</feature>
<keyword evidence="1" id="KW-0507">mRNA processing</keyword>
<evidence type="ECO:0000256" key="5">
    <source>
        <dbReference type="SAM" id="MobiDB-lite"/>
    </source>
</evidence>
<evidence type="ECO:0000256" key="1">
    <source>
        <dbReference type="ARBA" id="ARBA00022664"/>
    </source>
</evidence>
<keyword evidence="4" id="KW-0694">RNA-binding</keyword>
<evidence type="ECO:0000256" key="2">
    <source>
        <dbReference type="ARBA" id="ARBA00022728"/>
    </source>
</evidence>
<dbReference type="PROSITE" id="PS50102">
    <property type="entry name" value="RRM"/>
    <property type="match status" value="1"/>
</dbReference>
<accession>A0AAD8K167</accession>
<evidence type="ECO:0000313" key="7">
    <source>
        <dbReference type="EMBL" id="KAK1414500.1"/>
    </source>
</evidence>
<dbReference type="GO" id="GO:0006397">
    <property type="term" value="P:mRNA processing"/>
    <property type="evidence" value="ECO:0007669"/>
    <property type="project" value="UniProtKB-KW"/>
</dbReference>
<dbReference type="Proteomes" id="UP001229421">
    <property type="component" value="Unassembled WGS sequence"/>
</dbReference>
<dbReference type="Gene3D" id="3.30.70.330">
    <property type="match status" value="1"/>
</dbReference>
<evidence type="ECO:0000256" key="4">
    <source>
        <dbReference type="PROSITE-ProRule" id="PRU00176"/>
    </source>
</evidence>
<feature type="compositionally biased region" description="Low complexity" evidence="5">
    <location>
        <begin position="465"/>
        <end position="474"/>
    </location>
</feature>
<dbReference type="SUPFAM" id="SSF54928">
    <property type="entry name" value="RNA-binding domain, RBD"/>
    <property type="match status" value="1"/>
</dbReference>
<dbReference type="InterPro" id="IPR000504">
    <property type="entry name" value="RRM_dom"/>
</dbReference>